<dbReference type="InterPro" id="IPR013976">
    <property type="entry name" value="HDOD"/>
</dbReference>
<reference evidence="2 3" key="1">
    <citation type="submission" date="2024-10" db="EMBL/GenBank/DDBJ databases">
        <title>The Natural Products Discovery Center: Release of the First 8490 Sequenced Strains for Exploring Actinobacteria Biosynthetic Diversity.</title>
        <authorList>
            <person name="Kalkreuter E."/>
            <person name="Kautsar S.A."/>
            <person name="Yang D."/>
            <person name="Bader C.D."/>
            <person name="Teijaro C.N."/>
            <person name="Fluegel L."/>
            <person name="Davis C.M."/>
            <person name="Simpson J.R."/>
            <person name="Lauterbach L."/>
            <person name="Steele A.D."/>
            <person name="Gui C."/>
            <person name="Meng S."/>
            <person name="Li G."/>
            <person name="Viehrig K."/>
            <person name="Ye F."/>
            <person name="Su P."/>
            <person name="Kiefer A.F."/>
            <person name="Nichols A."/>
            <person name="Cepeda A.J."/>
            <person name="Yan W."/>
            <person name="Fan B."/>
            <person name="Jiang Y."/>
            <person name="Adhikari A."/>
            <person name="Zheng C.-J."/>
            <person name="Schuster L."/>
            <person name="Cowan T.M."/>
            <person name="Smanski M.J."/>
            <person name="Chevrette M.G."/>
            <person name="De Carvalho L.P.S."/>
            <person name="Shen B."/>
        </authorList>
    </citation>
    <scope>NUCLEOTIDE SEQUENCE [LARGE SCALE GENOMIC DNA]</scope>
    <source>
        <strain evidence="2 3">NPDC049639</strain>
    </source>
</reference>
<dbReference type="EMBL" id="JBITLV010000002">
    <property type="protein sequence ID" value="MFI7586950.1"/>
    <property type="molecule type" value="Genomic_DNA"/>
</dbReference>
<evidence type="ECO:0000313" key="2">
    <source>
        <dbReference type="EMBL" id="MFI7586950.1"/>
    </source>
</evidence>
<keyword evidence="3" id="KW-1185">Reference proteome</keyword>
<dbReference type="Pfam" id="PF08668">
    <property type="entry name" value="HDOD"/>
    <property type="match status" value="1"/>
</dbReference>
<sequence length="416" mass="42460">MSFTSPPGPVSSADGEIDGEVTGGVQVWRQTVVDAAHEPRAYRFAAGHSGDSHRALDPVVSDVGLHALTDGRRTFVDFSGRDFAAHDRYGGGERLFPPDQVVLEVDGALVGADDLTDLERLQDAGYRIAVSQPAALPVEPALFGIADYVTVDVGVCDPDDVTDLAAGLRGSTVGLVATGVDTPALFDWCLIGGFELFQGRAAGRPPVRGPESVAPAQFLALRLIQALAADADIDQLEELVSADPGLSVQLMHGANSAVFSGTDGITSLHQALVLMGRGVLSVWATRAALLGGTPGVPAEAVWTAVARGLSCRRLVAGSGATAYTIGLLSGVAEGLGLPLPQLLDVISAGPALHAAAAGTDASGGPGAAGQALAAVLAYERADVDGVLASGLAPDEVCDVYLRALADALVRLKRLGL</sequence>
<dbReference type="PANTHER" id="PTHR33525">
    <property type="match status" value="1"/>
</dbReference>
<dbReference type="Gene3D" id="1.10.3210.10">
    <property type="entry name" value="Hypothetical protein af1432"/>
    <property type="match status" value="1"/>
</dbReference>
<accession>A0ABW8AKS5</accession>
<dbReference type="Proteomes" id="UP001612915">
    <property type="component" value="Unassembled WGS sequence"/>
</dbReference>
<comment type="caution">
    <text evidence="2">The sequence shown here is derived from an EMBL/GenBank/DDBJ whole genome shotgun (WGS) entry which is preliminary data.</text>
</comment>
<dbReference type="InterPro" id="IPR052340">
    <property type="entry name" value="RNase_Y/CdgJ"/>
</dbReference>
<feature type="domain" description="HDOD" evidence="1">
    <location>
        <begin position="213"/>
        <end position="406"/>
    </location>
</feature>
<name>A0ABW8AKS5_9ACTN</name>
<evidence type="ECO:0000313" key="3">
    <source>
        <dbReference type="Proteomes" id="UP001612915"/>
    </source>
</evidence>
<dbReference type="RefSeq" id="WP_398277652.1">
    <property type="nucleotide sequence ID" value="NZ_JBITLV010000002.1"/>
</dbReference>
<proteinExistence type="predicted"/>
<dbReference type="SUPFAM" id="SSF109604">
    <property type="entry name" value="HD-domain/PDEase-like"/>
    <property type="match status" value="1"/>
</dbReference>
<evidence type="ECO:0000259" key="1">
    <source>
        <dbReference type="PROSITE" id="PS51833"/>
    </source>
</evidence>
<gene>
    <name evidence="2" type="ORF">ACIB24_07730</name>
</gene>
<protein>
    <submittedName>
        <fullName evidence="2">EAL and HDOD domain-containing protein</fullName>
    </submittedName>
</protein>
<organism evidence="2 3">
    <name type="scientific">Spongisporangium articulatum</name>
    <dbReference type="NCBI Taxonomy" id="3362603"/>
    <lineage>
        <taxon>Bacteria</taxon>
        <taxon>Bacillati</taxon>
        <taxon>Actinomycetota</taxon>
        <taxon>Actinomycetes</taxon>
        <taxon>Kineosporiales</taxon>
        <taxon>Kineosporiaceae</taxon>
        <taxon>Spongisporangium</taxon>
    </lineage>
</organism>
<dbReference type="PANTHER" id="PTHR33525:SF6">
    <property type="entry name" value="HDOD DOMAIN-CONTAINING PROTEIN"/>
    <property type="match status" value="1"/>
</dbReference>
<dbReference type="PROSITE" id="PS51833">
    <property type="entry name" value="HDOD"/>
    <property type="match status" value="1"/>
</dbReference>